<keyword evidence="8 10" id="KW-0694">RNA-binding</keyword>
<keyword evidence="2 10" id="KW-0690">Ribosome biogenesis</keyword>
<comment type="cofactor">
    <cofactor evidence="10">
        <name>Zn(2+)</name>
        <dbReference type="ChEBI" id="CHEBI:29105"/>
    </cofactor>
    <text evidence="10">Binds 1 zinc ion per subunit.</text>
</comment>
<dbReference type="EC" id="3.6.1.-" evidence="10"/>
<feature type="binding site" evidence="10">
    <location>
        <position position="258"/>
    </location>
    <ligand>
        <name>Zn(2+)</name>
        <dbReference type="ChEBI" id="CHEBI:29105"/>
    </ligand>
</feature>
<dbReference type="InterPro" id="IPR004881">
    <property type="entry name" value="Ribosome_biogen_GTPase_RsgA"/>
</dbReference>
<feature type="binding site" evidence="10">
    <location>
        <begin position="162"/>
        <end position="170"/>
    </location>
    <ligand>
        <name>GTP</name>
        <dbReference type="ChEBI" id="CHEBI:37565"/>
    </ligand>
</feature>
<dbReference type="GO" id="GO:0005737">
    <property type="term" value="C:cytoplasm"/>
    <property type="evidence" value="ECO:0007669"/>
    <property type="project" value="UniProtKB-SubCell"/>
</dbReference>
<dbReference type="HAMAP" id="MF_01820">
    <property type="entry name" value="GTPase_RsgA"/>
    <property type="match status" value="1"/>
</dbReference>
<dbReference type="CDD" id="cd01854">
    <property type="entry name" value="YjeQ_EngC"/>
    <property type="match status" value="1"/>
</dbReference>
<dbReference type="Gene3D" id="3.40.50.300">
    <property type="entry name" value="P-loop containing nucleotide triphosphate hydrolases"/>
    <property type="match status" value="1"/>
</dbReference>
<dbReference type="NCBIfam" id="TIGR00157">
    <property type="entry name" value="ribosome small subunit-dependent GTPase A"/>
    <property type="match status" value="1"/>
</dbReference>
<dbReference type="SUPFAM" id="SSF50249">
    <property type="entry name" value="Nucleic acid-binding proteins"/>
    <property type="match status" value="1"/>
</dbReference>
<name>A0A6A7KA29_9FIRM</name>
<keyword evidence="14" id="KW-1185">Reference proteome</keyword>
<dbReference type="PROSITE" id="PS51721">
    <property type="entry name" value="G_CP"/>
    <property type="match status" value="1"/>
</dbReference>
<feature type="binding site" evidence="10">
    <location>
        <position position="250"/>
    </location>
    <ligand>
        <name>Zn(2+)</name>
        <dbReference type="ChEBI" id="CHEBI:29105"/>
    </ligand>
</feature>
<dbReference type="InterPro" id="IPR010914">
    <property type="entry name" value="RsgA_GTPase_dom"/>
</dbReference>
<dbReference type="CDD" id="cd04466">
    <property type="entry name" value="S1_YloQ_GTPase"/>
    <property type="match status" value="1"/>
</dbReference>
<evidence type="ECO:0000256" key="4">
    <source>
        <dbReference type="ARBA" id="ARBA00022730"/>
    </source>
</evidence>
<keyword evidence="6 10" id="KW-0378">Hydrolase</keyword>
<evidence type="ECO:0000259" key="11">
    <source>
        <dbReference type="PROSITE" id="PS50936"/>
    </source>
</evidence>
<reference evidence="13 14" key="1">
    <citation type="submission" date="2019-10" db="EMBL/GenBank/DDBJ databases">
        <title>Alkalibaculum tamaniensis sp.nov., a new alkaliphilic acetogen, isolated on methoxylated aromatics from a mud volcano.</title>
        <authorList>
            <person name="Khomyakova M.A."/>
            <person name="Merkel A.Y."/>
            <person name="Bonch-Osmolovskaya E.A."/>
            <person name="Slobodkin A.I."/>
        </authorList>
    </citation>
    <scope>NUCLEOTIDE SEQUENCE [LARGE SCALE GENOMIC DNA]</scope>
    <source>
        <strain evidence="13 14">M08DMB</strain>
    </source>
</reference>
<evidence type="ECO:0000256" key="9">
    <source>
        <dbReference type="ARBA" id="ARBA00023134"/>
    </source>
</evidence>
<dbReference type="InterPro" id="IPR030378">
    <property type="entry name" value="G_CP_dom"/>
</dbReference>
<keyword evidence="3 10" id="KW-0479">Metal-binding</keyword>
<keyword evidence="4 10" id="KW-0699">rRNA-binding</keyword>
<dbReference type="Gene3D" id="2.40.50.140">
    <property type="entry name" value="Nucleic acid-binding proteins"/>
    <property type="match status" value="1"/>
</dbReference>
<sequence length="290" mass="32827">MNGIIIKGIGGFYYVKSGKDIHECKPRGLFRKNKFKPLPGDYVELELDGTNIGTITKVYPRKNYLIRPPISNITQNIVVSAMIHPQINYGFLNKILVYAETMDIVNVLCFNKVDLATIEAQMEIESAFKNTGYKTIFTSTVDDSGIEDLKQVLKNNVNVFSGASGVGKSSILNRVIPNLQVEIGELSRKIERGKHTTRQVELFEIDEDTFIADTPGFSNIDVLENIEVEELMNYFPDFSSYLGKCKYNSCIHHKEPGCAVKEAVLNDEISKIRYDSYIEIISQIKDTRKY</sequence>
<comment type="subunit">
    <text evidence="10">Monomer. Associates with 30S ribosomal subunit, binds 16S rRNA.</text>
</comment>
<feature type="binding site" evidence="10">
    <location>
        <position position="252"/>
    </location>
    <ligand>
        <name>Zn(2+)</name>
        <dbReference type="ChEBI" id="CHEBI:29105"/>
    </ligand>
</feature>
<comment type="caution">
    <text evidence="13">The sequence shown here is derived from an EMBL/GenBank/DDBJ whole genome shotgun (WGS) entry which is preliminary data.</text>
</comment>
<dbReference type="EMBL" id="WHNX01000013">
    <property type="protein sequence ID" value="MPW26037.1"/>
    <property type="molecule type" value="Genomic_DNA"/>
</dbReference>
<dbReference type="GO" id="GO:0019843">
    <property type="term" value="F:rRNA binding"/>
    <property type="evidence" value="ECO:0007669"/>
    <property type="project" value="UniProtKB-KW"/>
</dbReference>
<evidence type="ECO:0000256" key="8">
    <source>
        <dbReference type="ARBA" id="ARBA00022884"/>
    </source>
</evidence>
<protein>
    <recommendedName>
        <fullName evidence="10">Small ribosomal subunit biogenesis GTPase RsgA</fullName>
        <ecNumber evidence="10">3.6.1.-</ecNumber>
    </recommendedName>
</protein>
<feature type="binding site" evidence="10">
    <location>
        <position position="245"/>
    </location>
    <ligand>
        <name>Zn(2+)</name>
        <dbReference type="ChEBI" id="CHEBI:29105"/>
    </ligand>
</feature>
<evidence type="ECO:0000256" key="5">
    <source>
        <dbReference type="ARBA" id="ARBA00022741"/>
    </source>
</evidence>
<dbReference type="GO" id="GO:0046872">
    <property type="term" value="F:metal ion binding"/>
    <property type="evidence" value="ECO:0007669"/>
    <property type="project" value="UniProtKB-KW"/>
</dbReference>
<dbReference type="InterPro" id="IPR031944">
    <property type="entry name" value="RsgA_N"/>
</dbReference>
<gene>
    <name evidence="10 13" type="primary">rsgA</name>
    <name evidence="13" type="ORF">GC105_09565</name>
</gene>
<evidence type="ECO:0000313" key="13">
    <source>
        <dbReference type="EMBL" id="MPW26037.1"/>
    </source>
</evidence>
<dbReference type="Pfam" id="PF03193">
    <property type="entry name" value="RsgA_GTPase"/>
    <property type="match status" value="1"/>
</dbReference>
<comment type="subcellular location">
    <subcellularLocation>
        <location evidence="10">Cytoplasm</location>
    </subcellularLocation>
</comment>
<accession>A0A6A7KA29</accession>
<dbReference type="GO" id="GO:0042274">
    <property type="term" value="P:ribosomal small subunit biogenesis"/>
    <property type="evidence" value="ECO:0007669"/>
    <property type="project" value="UniProtKB-UniRule"/>
</dbReference>
<feature type="domain" description="CP-type G" evidence="12">
    <location>
        <begin position="62"/>
        <end position="220"/>
    </location>
</feature>
<proteinExistence type="inferred from homology"/>
<dbReference type="InterPro" id="IPR027417">
    <property type="entry name" value="P-loop_NTPase"/>
</dbReference>
<dbReference type="GO" id="GO:0003924">
    <property type="term" value="F:GTPase activity"/>
    <property type="evidence" value="ECO:0007669"/>
    <property type="project" value="UniProtKB-UniRule"/>
</dbReference>
<dbReference type="SUPFAM" id="SSF52540">
    <property type="entry name" value="P-loop containing nucleoside triphosphate hydrolases"/>
    <property type="match status" value="1"/>
</dbReference>
<dbReference type="Gene3D" id="1.10.40.50">
    <property type="entry name" value="Probable gtpase engc, domain 3"/>
    <property type="match status" value="1"/>
</dbReference>
<dbReference type="AlphaFoldDB" id="A0A6A7KA29"/>
<comment type="similarity">
    <text evidence="10">Belongs to the TRAFAC class YlqF/YawG GTPase family. RsgA subfamily.</text>
</comment>
<organism evidence="13 14">
    <name type="scientific">Alkalibaculum sporogenes</name>
    <dbReference type="NCBI Taxonomy" id="2655001"/>
    <lineage>
        <taxon>Bacteria</taxon>
        <taxon>Bacillati</taxon>
        <taxon>Bacillota</taxon>
        <taxon>Clostridia</taxon>
        <taxon>Eubacteriales</taxon>
        <taxon>Eubacteriaceae</taxon>
        <taxon>Alkalibaculum</taxon>
    </lineage>
</organism>
<dbReference type="PANTHER" id="PTHR32120:SF11">
    <property type="entry name" value="SMALL RIBOSOMAL SUBUNIT BIOGENESIS GTPASE RSGA 1, MITOCHONDRIAL-RELATED"/>
    <property type="match status" value="1"/>
</dbReference>
<keyword evidence="7 10" id="KW-0862">Zinc</keyword>
<evidence type="ECO:0000256" key="7">
    <source>
        <dbReference type="ARBA" id="ARBA00022833"/>
    </source>
</evidence>
<evidence type="ECO:0000313" key="14">
    <source>
        <dbReference type="Proteomes" id="UP000440004"/>
    </source>
</evidence>
<keyword evidence="5 10" id="KW-0547">Nucleotide-binding</keyword>
<keyword evidence="1 10" id="KW-0963">Cytoplasm</keyword>
<dbReference type="GO" id="GO:0005525">
    <property type="term" value="F:GTP binding"/>
    <property type="evidence" value="ECO:0007669"/>
    <property type="project" value="UniProtKB-UniRule"/>
</dbReference>
<dbReference type="Pfam" id="PF16745">
    <property type="entry name" value="RsgA_N"/>
    <property type="match status" value="1"/>
</dbReference>
<comment type="function">
    <text evidence="10">One of several proteins that assist in the late maturation steps of the functional core of the 30S ribosomal subunit. Helps release RbfA from mature subunits. May play a role in the assembly of ribosomal proteins into the subunit. Circularly permuted GTPase that catalyzes slow GTP hydrolysis, GTPase activity is stimulated by the 30S ribosomal subunit.</text>
</comment>
<evidence type="ECO:0000256" key="10">
    <source>
        <dbReference type="HAMAP-Rule" id="MF_01820"/>
    </source>
</evidence>
<feature type="domain" description="EngC GTPase" evidence="11">
    <location>
        <begin position="71"/>
        <end position="218"/>
    </location>
</feature>
<evidence type="ECO:0000256" key="3">
    <source>
        <dbReference type="ARBA" id="ARBA00022723"/>
    </source>
</evidence>
<dbReference type="PROSITE" id="PS50936">
    <property type="entry name" value="ENGC_GTPASE"/>
    <property type="match status" value="1"/>
</dbReference>
<evidence type="ECO:0000256" key="1">
    <source>
        <dbReference type="ARBA" id="ARBA00022490"/>
    </source>
</evidence>
<dbReference type="Proteomes" id="UP000440004">
    <property type="component" value="Unassembled WGS sequence"/>
</dbReference>
<dbReference type="InterPro" id="IPR012340">
    <property type="entry name" value="NA-bd_OB-fold"/>
</dbReference>
<feature type="binding site" evidence="10">
    <location>
        <begin position="111"/>
        <end position="114"/>
    </location>
    <ligand>
        <name>GTP</name>
        <dbReference type="ChEBI" id="CHEBI:37565"/>
    </ligand>
</feature>
<evidence type="ECO:0000259" key="12">
    <source>
        <dbReference type="PROSITE" id="PS51721"/>
    </source>
</evidence>
<keyword evidence="9 10" id="KW-0342">GTP-binding</keyword>
<evidence type="ECO:0000256" key="6">
    <source>
        <dbReference type="ARBA" id="ARBA00022801"/>
    </source>
</evidence>
<evidence type="ECO:0000256" key="2">
    <source>
        <dbReference type="ARBA" id="ARBA00022517"/>
    </source>
</evidence>
<dbReference type="PANTHER" id="PTHR32120">
    <property type="entry name" value="SMALL RIBOSOMAL SUBUNIT BIOGENESIS GTPASE RSGA"/>
    <property type="match status" value="1"/>
</dbReference>